<dbReference type="RefSeq" id="XP_018860425.2">
    <property type="nucleotide sequence ID" value="XM_019004880.2"/>
</dbReference>
<feature type="region of interest" description="Disordered" evidence="6">
    <location>
        <begin position="1248"/>
        <end position="1268"/>
    </location>
</feature>
<dbReference type="GO" id="GO:0005634">
    <property type="term" value="C:nucleus"/>
    <property type="evidence" value="ECO:0007669"/>
    <property type="project" value="UniProtKB-SubCell"/>
</dbReference>
<keyword evidence="7" id="KW-1185">Reference proteome</keyword>
<dbReference type="GO" id="GO:0042795">
    <property type="term" value="P:snRNA transcription by RNA polymerase II"/>
    <property type="evidence" value="ECO:0000318"/>
    <property type="project" value="GO_Central"/>
</dbReference>
<dbReference type="InterPro" id="IPR051575">
    <property type="entry name" value="Myb-like_DNA-bd"/>
</dbReference>
<dbReference type="GO" id="GO:0001006">
    <property type="term" value="F:RNA polymerase III type 3 promoter sequence-specific DNA binding"/>
    <property type="evidence" value="ECO:0000318"/>
    <property type="project" value="GO_Central"/>
</dbReference>
<dbReference type="Pfam" id="PF00249">
    <property type="entry name" value="Myb_DNA-binding"/>
    <property type="match status" value="4"/>
</dbReference>
<keyword evidence="4" id="KW-0804">Transcription</keyword>
<dbReference type="OrthoDB" id="2143914at2759"/>
<dbReference type="InterPro" id="IPR009057">
    <property type="entry name" value="Homeodomain-like_sf"/>
</dbReference>
<feature type="region of interest" description="Disordered" evidence="6">
    <location>
        <begin position="1067"/>
        <end position="1086"/>
    </location>
</feature>
<dbReference type="STRING" id="51240.A0A2I4HW81"/>
<dbReference type="Proteomes" id="UP000235220">
    <property type="component" value="Chromosome 6"/>
</dbReference>
<dbReference type="PROSITE" id="PS50090">
    <property type="entry name" value="MYB_LIKE"/>
    <property type="match status" value="4"/>
</dbReference>
<dbReference type="InterPro" id="IPR017930">
    <property type="entry name" value="Myb_dom"/>
</dbReference>
<dbReference type="GeneID" id="109022079"/>
<keyword evidence="5" id="KW-0539">Nucleus</keyword>
<dbReference type="GO" id="GO:0042796">
    <property type="term" value="P:snRNA transcription by RNA polymerase III"/>
    <property type="evidence" value="ECO:0000318"/>
    <property type="project" value="GO_Central"/>
</dbReference>
<dbReference type="FunCoup" id="A0A2I4HW81">
    <property type="interactions" value="211"/>
</dbReference>
<dbReference type="SUPFAM" id="SSF46689">
    <property type="entry name" value="Homeodomain-like"/>
    <property type="match status" value="3"/>
</dbReference>
<evidence type="ECO:0000256" key="2">
    <source>
        <dbReference type="ARBA" id="ARBA00023015"/>
    </source>
</evidence>
<dbReference type="Gramene" id="Jr06_15180_p1">
    <property type="protein sequence ID" value="cds.Jr06_15180_p1"/>
    <property type="gene ID" value="Jr06_15180"/>
</dbReference>
<dbReference type="CDD" id="cd00167">
    <property type="entry name" value="SANT"/>
    <property type="match status" value="4"/>
</dbReference>
<feature type="compositionally biased region" description="Basic residues" evidence="6">
    <location>
        <begin position="729"/>
        <end position="742"/>
    </location>
</feature>
<evidence type="ECO:0000256" key="3">
    <source>
        <dbReference type="ARBA" id="ARBA00023125"/>
    </source>
</evidence>
<dbReference type="PANTHER" id="PTHR46621:SF1">
    <property type="entry name" value="SNRNA-ACTIVATING PROTEIN COMPLEX SUBUNIT 4"/>
    <property type="match status" value="1"/>
</dbReference>
<feature type="region of interest" description="Disordered" evidence="6">
    <location>
        <begin position="1"/>
        <end position="29"/>
    </location>
</feature>
<dbReference type="PROSITE" id="PS51294">
    <property type="entry name" value="HTH_MYB"/>
    <property type="match status" value="3"/>
</dbReference>
<dbReference type="Gene3D" id="1.10.10.60">
    <property type="entry name" value="Homeodomain-like"/>
    <property type="match status" value="4"/>
</dbReference>
<evidence type="ECO:0000256" key="6">
    <source>
        <dbReference type="SAM" id="MobiDB-lite"/>
    </source>
</evidence>
<feature type="region of interest" description="Disordered" evidence="6">
    <location>
        <begin position="693"/>
        <end position="836"/>
    </location>
</feature>
<dbReference type="PANTHER" id="PTHR46621">
    <property type="entry name" value="SNRNA-ACTIVATING PROTEIN COMPLEX SUBUNIT 4"/>
    <property type="match status" value="1"/>
</dbReference>
<keyword evidence="3" id="KW-0238">DNA-binding</keyword>
<dbReference type="SMART" id="SM00717">
    <property type="entry name" value="SANT"/>
    <property type="match status" value="5"/>
</dbReference>
<evidence type="ECO:0000256" key="4">
    <source>
        <dbReference type="ARBA" id="ARBA00023163"/>
    </source>
</evidence>
<evidence type="ECO:0000256" key="1">
    <source>
        <dbReference type="ARBA" id="ARBA00004123"/>
    </source>
</evidence>
<protein>
    <submittedName>
        <fullName evidence="8">Uncharacterized protein LOC109022079</fullName>
    </submittedName>
</protein>
<comment type="subcellular location">
    <subcellularLocation>
        <location evidence="1">Nucleus</location>
    </subcellularLocation>
</comment>
<evidence type="ECO:0000313" key="8">
    <source>
        <dbReference type="RefSeq" id="XP_018860425.2"/>
    </source>
</evidence>
<dbReference type="GO" id="GO:0019185">
    <property type="term" value="C:snRNA-activating protein complex"/>
    <property type="evidence" value="ECO:0000318"/>
    <property type="project" value="GO_Central"/>
</dbReference>
<dbReference type="KEGG" id="jre:109022079"/>
<accession>A0A2I4HW81</accession>
<proteinExistence type="predicted"/>
<feature type="compositionally biased region" description="Basic residues" evidence="6">
    <location>
        <begin position="1248"/>
        <end position="1257"/>
    </location>
</feature>
<dbReference type="InterPro" id="IPR001005">
    <property type="entry name" value="SANT/Myb"/>
</dbReference>
<keyword evidence="2" id="KW-0805">Transcription regulation</keyword>
<gene>
    <name evidence="8" type="primary">LOC109022079</name>
</gene>
<organism evidence="7 8">
    <name type="scientific">Juglans regia</name>
    <name type="common">English walnut</name>
    <dbReference type="NCBI Taxonomy" id="51240"/>
    <lineage>
        <taxon>Eukaryota</taxon>
        <taxon>Viridiplantae</taxon>
        <taxon>Streptophyta</taxon>
        <taxon>Embryophyta</taxon>
        <taxon>Tracheophyta</taxon>
        <taxon>Spermatophyta</taxon>
        <taxon>Magnoliopsida</taxon>
        <taxon>eudicotyledons</taxon>
        <taxon>Gunneridae</taxon>
        <taxon>Pentapetalae</taxon>
        <taxon>rosids</taxon>
        <taxon>fabids</taxon>
        <taxon>Fagales</taxon>
        <taxon>Juglandaceae</taxon>
        <taxon>Juglans</taxon>
    </lineage>
</organism>
<feature type="compositionally biased region" description="Basic and acidic residues" evidence="6">
    <location>
        <begin position="1"/>
        <end position="10"/>
    </location>
</feature>
<feature type="compositionally biased region" description="Acidic residues" evidence="6">
    <location>
        <begin position="19"/>
        <end position="29"/>
    </location>
</feature>
<evidence type="ECO:0000313" key="7">
    <source>
        <dbReference type="Proteomes" id="UP000235220"/>
    </source>
</evidence>
<dbReference type="AlphaFoldDB" id="A0A2I4HW81"/>
<name>A0A2I4HW81_JUGRE</name>
<evidence type="ECO:0000256" key="5">
    <source>
        <dbReference type="ARBA" id="ARBA00023242"/>
    </source>
</evidence>
<reference evidence="8" key="1">
    <citation type="submission" date="2025-08" db="UniProtKB">
        <authorList>
            <consortium name="RefSeq"/>
        </authorList>
    </citation>
    <scope>IDENTIFICATION</scope>
    <source>
        <tissue evidence="8">Leaves</tissue>
    </source>
</reference>
<sequence>MSPRTLHESEQENPGISGSEDDRDDEDDVLDEDLQALRRACMITGMNPRDLQDNIPSPFSPSAAAVNRDYSAKSADSESDDDLELVRSIQNRFSVSSDLCEPLSLEPLASVPQDASDEEDDFATLLAIQRRFSGHGCDTFKYGIGSLLKKPEQVDASSLSLEKETTDNLFVNRTNACEGFTDTDEFCNSRSLDDNEGVQPSGLIESHQSRACNSPMLPLKKSCFPKSALLLLDAIKKNRSSQRFLRSKLIQLEARIEENKRLKERVKILKDFQASCKKRTGRALSQKKDPRVQLISVKKSWASKDPKIDDKRLSAMYHGPEENSHVSNYRMVLTNFPLTLEQKKWSKAERENLGKGIRQQFHQLMVQISVDRFSGSDASSGDTNDFDKILMSIKNLEVTPEKIREFLPKVNWEQLASMYVVGRLGAECKARWLNYEDPLINNNPWTAKEDKILLLLVQEKGINNWFDIAVSLGTNRTPFHCLARYQRSLNASILKRVWTKDEDAQLRSAVDIFGERDWQSVASTLEGRTGNQCSNRWKKSLHPTRERVGRWIADEDKRLKVAVMLFGPKNWNKIAQFVPGRTQVQCRERWVNSLDPSLNWGEWTKEEDSRLKAAIMEHGYCWSKVAACVPPRTDNQCRRRWKVLLPDEVPMLQEARRIQKAALISNFVDRESERPALYPSDFLPLPITSISEPENLNPCSMPKGRLGNAPRRIRSKKGEQQSQACSATTRKKTNPKSHSRSKKCTEPVADNLSPPLPLPPGISESGTINDDCIDQRGVYTSSMHGGTPRSKEKIVASSNAPRRIRSKKGEPQACSGTTQKEKNPKSRTRRKKCTEPIADNGLLLPLPTGSLESGTINDGCIEAAIDKSYGANESGRNICSTDLGESWNSTWSSGKSMFVRKKYIEPVADNLSLPLPLPPGSLDSGTINDVCIEAAIGKSSAANESGRNICTTDLGENWNSTWSSGKSMSSEITNNTEHPLDHTSCVDLTLLTITNGQVVDSLDGNVCAGQEGTFKLQSDRKQCMDLTEDSHISCFHPVSLDFRKNDGEGVGSSFLDKENRVLNLLKRRKRSNEPSGEGHNVSLPCRQDGPKVSTCRNISKQNLGTGDSDGMTLASFLSYKPTKRRLKVAKNVHEACSPGSLIKVSDSHPNEVDKLHDGNQILSAAQDLESQACFHAGNPDNLLACTLQSVSAEDMPTVADGDSGPGRQDLVQQQKVCLHEPMSNSLEDDEDDSNITLACFMKTKLKRRRFQSAKTAKHRDGNPFIKQK</sequence>